<evidence type="ECO:0000256" key="3">
    <source>
        <dbReference type="ARBA" id="ARBA00022692"/>
    </source>
</evidence>
<evidence type="ECO:0000256" key="1">
    <source>
        <dbReference type="ARBA" id="ARBA00004141"/>
    </source>
</evidence>
<dbReference type="PANTHER" id="PTHR12300">
    <property type="entry name" value="HVA22-LIKE PROTEINS"/>
    <property type="match status" value="1"/>
</dbReference>
<comment type="subcellular location">
    <subcellularLocation>
        <location evidence="1 6">Membrane</location>
        <topology evidence="1 6">Multi-pass membrane protein</topology>
    </subcellularLocation>
</comment>
<dbReference type="InterPro" id="IPR004345">
    <property type="entry name" value="TB2_DP1_HVA22"/>
</dbReference>
<evidence type="ECO:0000256" key="6">
    <source>
        <dbReference type="RuleBase" id="RU362006"/>
    </source>
</evidence>
<comment type="caution">
    <text evidence="7">The sequence shown here is derived from an EMBL/GenBank/DDBJ whole genome shotgun (WGS) entry which is preliminary data.</text>
</comment>
<proteinExistence type="inferred from homology"/>
<dbReference type="OrthoDB" id="10009287at2759"/>
<accession>A0A5N5QIB6</accession>
<evidence type="ECO:0000256" key="4">
    <source>
        <dbReference type="ARBA" id="ARBA00022989"/>
    </source>
</evidence>
<gene>
    <name evidence="7" type="ORF">CTheo_5089</name>
</gene>
<keyword evidence="3 6" id="KW-0812">Transmembrane</keyword>
<protein>
    <recommendedName>
        <fullName evidence="6">Protein YOP1</fullName>
    </recommendedName>
</protein>
<comment type="caution">
    <text evidence="6">Lacks conserved residue(s) required for the propagation of feature annotation.</text>
</comment>
<evidence type="ECO:0000313" key="8">
    <source>
        <dbReference type="Proteomes" id="UP000383932"/>
    </source>
</evidence>
<dbReference type="AlphaFoldDB" id="A0A5N5QIB6"/>
<dbReference type="PANTHER" id="PTHR12300:SF161">
    <property type="entry name" value="RECEPTOR EXPRESSION-ENHANCING PROTEIN"/>
    <property type="match status" value="1"/>
</dbReference>
<comment type="similarity">
    <text evidence="2 6">Belongs to the DP1 family.</text>
</comment>
<dbReference type="GO" id="GO:0016020">
    <property type="term" value="C:membrane"/>
    <property type="evidence" value="ECO:0007669"/>
    <property type="project" value="UniProtKB-SubCell"/>
</dbReference>
<reference evidence="7 8" key="1">
    <citation type="journal article" date="2019" name="Fungal Biol. Biotechnol.">
        <title>Draft genome sequence of fastidious pathogen Ceratobasidium theobromae, which causes vascular-streak dieback in Theobroma cacao.</title>
        <authorList>
            <person name="Ali S.S."/>
            <person name="Asman A."/>
            <person name="Shao J."/>
            <person name="Firmansyah A.P."/>
            <person name="Susilo A.W."/>
            <person name="Rosmana A."/>
            <person name="McMahon P."/>
            <person name="Junaid M."/>
            <person name="Guest D."/>
            <person name="Kheng T.Y."/>
            <person name="Meinhardt L.W."/>
            <person name="Bailey B.A."/>
        </authorList>
    </citation>
    <scope>NUCLEOTIDE SEQUENCE [LARGE SCALE GENOMIC DNA]</scope>
    <source>
        <strain evidence="7 8">CT2</strain>
    </source>
</reference>
<evidence type="ECO:0000256" key="2">
    <source>
        <dbReference type="ARBA" id="ARBA00008573"/>
    </source>
</evidence>
<dbReference type="EMBL" id="SSOP01000103">
    <property type="protein sequence ID" value="KAB5591485.1"/>
    <property type="molecule type" value="Genomic_DNA"/>
</dbReference>
<keyword evidence="8" id="KW-1185">Reference proteome</keyword>
<keyword evidence="5 6" id="KW-0472">Membrane</keyword>
<feature type="transmembrane region" description="Helical" evidence="6">
    <location>
        <begin position="48"/>
        <end position="68"/>
    </location>
</feature>
<dbReference type="Pfam" id="PF03134">
    <property type="entry name" value="TB2_DP1_HVA22"/>
    <property type="match status" value="1"/>
</dbReference>
<name>A0A5N5QIB6_9AGAM</name>
<evidence type="ECO:0000313" key="7">
    <source>
        <dbReference type="EMBL" id="KAB5591485.1"/>
    </source>
</evidence>
<keyword evidence="4 6" id="KW-1133">Transmembrane helix</keyword>
<dbReference type="Proteomes" id="UP000383932">
    <property type="component" value="Unassembled WGS sequence"/>
</dbReference>
<evidence type="ECO:0000256" key="5">
    <source>
        <dbReference type="ARBA" id="ARBA00023136"/>
    </source>
</evidence>
<sequence length="198" mass="22303">MSAQDIKSHPLVQQLSTQASYYVSQLDKELSKYPALSNLEQRTQIPKAYGVLGASALVVLLIFINAFASPVSNLIGWALPAYLSLKAIESPQPEDDVQWLTYWSVFGFFTFLESFALRIILYYLPFYYVFKTAFVLWLQLPATRGARTIHQSVLRPFVSPYISTGPAPADTLRTKVRTTVGGYHNSAILYDPNHNLTF</sequence>
<organism evidence="7 8">
    <name type="scientific">Ceratobasidium theobromae</name>
    <dbReference type="NCBI Taxonomy" id="1582974"/>
    <lineage>
        <taxon>Eukaryota</taxon>
        <taxon>Fungi</taxon>
        <taxon>Dikarya</taxon>
        <taxon>Basidiomycota</taxon>
        <taxon>Agaricomycotina</taxon>
        <taxon>Agaricomycetes</taxon>
        <taxon>Cantharellales</taxon>
        <taxon>Ceratobasidiaceae</taxon>
        <taxon>Ceratobasidium</taxon>
    </lineage>
</organism>